<comment type="catalytic activity">
    <reaction evidence="4">
        <text>3',3'-c-di-GMP + H2O = 5'-phosphoguanylyl(3'-&gt;5')guanosine + H(+)</text>
        <dbReference type="Rhea" id="RHEA:24902"/>
        <dbReference type="ChEBI" id="CHEBI:15377"/>
        <dbReference type="ChEBI" id="CHEBI:15378"/>
        <dbReference type="ChEBI" id="CHEBI:58754"/>
        <dbReference type="ChEBI" id="CHEBI:58805"/>
        <dbReference type="EC" id="3.1.4.52"/>
    </reaction>
    <physiologicalReaction direction="left-to-right" evidence="4">
        <dbReference type="Rhea" id="RHEA:24903"/>
    </physiologicalReaction>
</comment>
<feature type="compositionally biased region" description="Basic and acidic residues" evidence="6">
    <location>
        <begin position="1"/>
        <end position="25"/>
    </location>
</feature>
<dbReference type="FunFam" id="3.30.70.270:FF:000001">
    <property type="entry name" value="Diguanylate cyclase domain protein"/>
    <property type="match status" value="1"/>
</dbReference>
<evidence type="ECO:0000259" key="7">
    <source>
        <dbReference type="PROSITE" id="PS50112"/>
    </source>
</evidence>
<feature type="domain" description="PAS" evidence="7">
    <location>
        <begin position="65"/>
        <end position="135"/>
    </location>
</feature>
<dbReference type="InterPro" id="IPR001610">
    <property type="entry name" value="PAC"/>
</dbReference>
<dbReference type="InterPro" id="IPR052155">
    <property type="entry name" value="Biofilm_reg_signaling"/>
</dbReference>
<accession>A0A2S6HCR7</accession>
<dbReference type="PROSITE" id="PS50887">
    <property type="entry name" value="GGDEF"/>
    <property type="match status" value="1"/>
</dbReference>
<comment type="caution">
    <text evidence="11">The sequence shown here is derived from an EMBL/GenBank/DDBJ whole genome shotgun (WGS) entry which is preliminary data.</text>
</comment>
<dbReference type="GO" id="GO:0071732">
    <property type="term" value="P:cellular response to nitric oxide"/>
    <property type="evidence" value="ECO:0007669"/>
    <property type="project" value="UniProtKB-ARBA"/>
</dbReference>
<gene>
    <name evidence="11" type="ORF">B0F87_106123</name>
</gene>
<dbReference type="CDD" id="cd00130">
    <property type="entry name" value="PAS"/>
    <property type="match status" value="2"/>
</dbReference>
<dbReference type="Pfam" id="PF00990">
    <property type="entry name" value="GGDEF"/>
    <property type="match status" value="1"/>
</dbReference>
<dbReference type="EC" id="3.1.4.52" evidence="2"/>
<dbReference type="NCBIfam" id="TIGR00229">
    <property type="entry name" value="sensory_box"/>
    <property type="match status" value="2"/>
</dbReference>
<dbReference type="RefSeq" id="WP_104429138.1">
    <property type="nucleotide sequence ID" value="NZ_PTIZ01000006.1"/>
</dbReference>
<evidence type="ECO:0000313" key="12">
    <source>
        <dbReference type="Proteomes" id="UP000240010"/>
    </source>
</evidence>
<dbReference type="PROSITE" id="PS50113">
    <property type="entry name" value="PAC"/>
    <property type="match status" value="1"/>
</dbReference>
<name>A0A2S6HCR7_9GAMM</name>
<dbReference type="SMART" id="SM00086">
    <property type="entry name" value="PAC"/>
    <property type="match status" value="2"/>
</dbReference>
<dbReference type="Gene3D" id="3.30.450.20">
    <property type="entry name" value="PAS domain"/>
    <property type="match status" value="2"/>
</dbReference>
<dbReference type="NCBIfam" id="TIGR00254">
    <property type="entry name" value="GGDEF"/>
    <property type="match status" value="1"/>
</dbReference>
<evidence type="ECO:0000313" key="11">
    <source>
        <dbReference type="EMBL" id="PPK75275.1"/>
    </source>
</evidence>
<dbReference type="SUPFAM" id="SSF55785">
    <property type="entry name" value="PYP-like sensor domain (PAS domain)"/>
    <property type="match status" value="2"/>
</dbReference>
<evidence type="ECO:0000259" key="9">
    <source>
        <dbReference type="PROSITE" id="PS50883"/>
    </source>
</evidence>
<dbReference type="SUPFAM" id="SSF55073">
    <property type="entry name" value="Nucleotide cyclase"/>
    <property type="match status" value="1"/>
</dbReference>
<dbReference type="SMART" id="SM00052">
    <property type="entry name" value="EAL"/>
    <property type="match status" value="1"/>
</dbReference>
<keyword evidence="3" id="KW-0973">c-di-GMP</keyword>
<dbReference type="Pfam" id="PF00563">
    <property type="entry name" value="EAL"/>
    <property type="match status" value="1"/>
</dbReference>
<evidence type="ECO:0000256" key="3">
    <source>
        <dbReference type="ARBA" id="ARBA00022636"/>
    </source>
</evidence>
<feature type="coiled-coil region" evidence="5">
    <location>
        <begin position="34"/>
        <end position="68"/>
    </location>
</feature>
<evidence type="ECO:0000256" key="2">
    <source>
        <dbReference type="ARBA" id="ARBA00012282"/>
    </source>
</evidence>
<dbReference type="Gene3D" id="3.20.20.450">
    <property type="entry name" value="EAL domain"/>
    <property type="match status" value="1"/>
</dbReference>
<dbReference type="InterPro" id="IPR000014">
    <property type="entry name" value="PAS"/>
</dbReference>
<dbReference type="Proteomes" id="UP000240010">
    <property type="component" value="Unassembled WGS sequence"/>
</dbReference>
<evidence type="ECO:0000259" key="10">
    <source>
        <dbReference type="PROSITE" id="PS50887"/>
    </source>
</evidence>
<dbReference type="CDD" id="cd01948">
    <property type="entry name" value="EAL"/>
    <property type="match status" value="1"/>
</dbReference>
<dbReference type="FunFam" id="3.20.20.450:FF:000001">
    <property type="entry name" value="Cyclic di-GMP phosphodiesterase yahA"/>
    <property type="match status" value="1"/>
</dbReference>
<protein>
    <recommendedName>
        <fullName evidence="2">cyclic-guanylate-specific phosphodiesterase</fullName>
        <ecNumber evidence="2">3.1.4.52</ecNumber>
    </recommendedName>
</protein>
<evidence type="ECO:0000259" key="8">
    <source>
        <dbReference type="PROSITE" id="PS50113"/>
    </source>
</evidence>
<dbReference type="PROSITE" id="PS50112">
    <property type="entry name" value="PAS"/>
    <property type="match status" value="2"/>
</dbReference>
<dbReference type="Gene3D" id="3.30.70.270">
    <property type="match status" value="1"/>
</dbReference>
<dbReference type="InterPro" id="IPR029787">
    <property type="entry name" value="Nucleotide_cyclase"/>
</dbReference>
<dbReference type="InterPro" id="IPR001633">
    <property type="entry name" value="EAL_dom"/>
</dbReference>
<organism evidence="11 12">
    <name type="scientific">Methylobacter tundripaludum</name>
    <dbReference type="NCBI Taxonomy" id="173365"/>
    <lineage>
        <taxon>Bacteria</taxon>
        <taxon>Pseudomonadati</taxon>
        <taxon>Pseudomonadota</taxon>
        <taxon>Gammaproteobacteria</taxon>
        <taxon>Methylococcales</taxon>
        <taxon>Methylococcaceae</taxon>
        <taxon>Methylobacter</taxon>
    </lineage>
</organism>
<dbReference type="CDD" id="cd01949">
    <property type="entry name" value="GGDEF"/>
    <property type="match status" value="1"/>
</dbReference>
<dbReference type="Pfam" id="PF13426">
    <property type="entry name" value="PAS_9"/>
    <property type="match status" value="2"/>
</dbReference>
<dbReference type="SMART" id="SM00267">
    <property type="entry name" value="GGDEF"/>
    <property type="match status" value="1"/>
</dbReference>
<feature type="domain" description="PAC" evidence="8">
    <location>
        <begin position="258"/>
        <end position="310"/>
    </location>
</feature>
<dbReference type="PANTHER" id="PTHR44757">
    <property type="entry name" value="DIGUANYLATE CYCLASE DGCP"/>
    <property type="match status" value="1"/>
</dbReference>
<dbReference type="PROSITE" id="PS50883">
    <property type="entry name" value="EAL"/>
    <property type="match status" value="1"/>
</dbReference>
<feature type="domain" description="GGDEF" evidence="10">
    <location>
        <begin position="342"/>
        <end position="480"/>
    </location>
</feature>
<evidence type="ECO:0000256" key="5">
    <source>
        <dbReference type="SAM" id="Coils"/>
    </source>
</evidence>
<evidence type="ECO:0000256" key="1">
    <source>
        <dbReference type="ARBA" id="ARBA00001946"/>
    </source>
</evidence>
<reference evidence="11 12" key="1">
    <citation type="submission" date="2018-02" db="EMBL/GenBank/DDBJ databases">
        <title>Subsurface microbial communities from deep shales in Ohio and West Virginia, USA.</title>
        <authorList>
            <person name="Wrighton K."/>
        </authorList>
    </citation>
    <scope>NUCLEOTIDE SEQUENCE [LARGE SCALE GENOMIC DNA]</scope>
    <source>
        <strain evidence="11 12">OWC-DMM</strain>
    </source>
</reference>
<dbReference type="AlphaFoldDB" id="A0A2S6HCR7"/>
<feature type="domain" description="PAS" evidence="7">
    <location>
        <begin position="185"/>
        <end position="230"/>
    </location>
</feature>
<proteinExistence type="predicted"/>
<dbReference type="InterPro" id="IPR035919">
    <property type="entry name" value="EAL_sf"/>
</dbReference>
<dbReference type="SMART" id="SM00091">
    <property type="entry name" value="PAS"/>
    <property type="match status" value="2"/>
</dbReference>
<dbReference type="InterPro" id="IPR043128">
    <property type="entry name" value="Rev_trsase/Diguanyl_cyclase"/>
</dbReference>
<evidence type="ECO:0000256" key="6">
    <source>
        <dbReference type="SAM" id="MobiDB-lite"/>
    </source>
</evidence>
<sequence length="741" mass="84305">MNSKPTKLDRQLKPRSGVMDRRTRTPTESSSHSVEKLLHELRVHQIELEMQNEELQHARAALEASHNRYLNLYEFAPVGYLTLTPEGKIIEINLTAAALLGVERSNLMNRHFAGLVAPKDSDRWHLLLKNILEHEGEQKNFELMLKRDDSYFHARLDCLPVMTDDQTPVLRITLTDISESKRAEEELRIAAVAFEAQEGIMITNADKVMLRVNRAFTNITGYRAEELVGQMPHMFKSGRHNATFYAEMWECINRTGSWQGEIWDQRKSGEIYPKWLTITAVKDSAGTVTHYVGLHTDISARKASEEEIKQLAYYDPLTALPNRRLLLDRLQQALAASARSKKYGALLFIDLDNFKSLNDHLGHDMGDILLQQVAQRLIDCVREGDTVSRQGGDEFVIMLEELSQNIEEAAAKAKTIGEKIITSLNQAYQLTSHEYRNTPSIGITLFINHQHEINTLLKRADIAMYGAKAAGRNTLRFFDQDMQEAVTARAALEADLRFALIKNQFRLYFQRQARHDGQTTGAEVLLRWEHPKHGFVSPLEFIPLAEEIGLIIPIGQWVLETACTQLKRWESHPQTRNLQLAVNVSARQFHQPDFTEHVFAILNKTAIKAHRLKLEFTESLVFDDIDDTIAKMQRLKEIGVSFSIDDFGTGYSSLTYLTQLPFDQLKIDQSFVRNIGVKSTDTVIVQTIIGMATNLGMDIIAEGVETEEQLAFLELHGCHIYQGNLIGKTMPQEEFERSLGI</sequence>
<dbReference type="InterPro" id="IPR035965">
    <property type="entry name" value="PAS-like_dom_sf"/>
</dbReference>
<evidence type="ECO:0000256" key="4">
    <source>
        <dbReference type="ARBA" id="ARBA00051114"/>
    </source>
</evidence>
<keyword evidence="5" id="KW-0175">Coiled coil</keyword>
<dbReference type="InterPro" id="IPR000700">
    <property type="entry name" value="PAS-assoc_C"/>
</dbReference>
<feature type="region of interest" description="Disordered" evidence="6">
    <location>
        <begin position="1"/>
        <end position="33"/>
    </location>
</feature>
<dbReference type="SUPFAM" id="SSF141868">
    <property type="entry name" value="EAL domain-like"/>
    <property type="match status" value="1"/>
</dbReference>
<dbReference type="PANTHER" id="PTHR44757:SF2">
    <property type="entry name" value="BIOFILM ARCHITECTURE MAINTENANCE PROTEIN MBAA"/>
    <property type="match status" value="1"/>
</dbReference>
<dbReference type="InterPro" id="IPR000160">
    <property type="entry name" value="GGDEF_dom"/>
</dbReference>
<dbReference type="EMBL" id="PTIZ01000006">
    <property type="protein sequence ID" value="PPK75275.1"/>
    <property type="molecule type" value="Genomic_DNA"/>
</dbReference>
<comment type="cofactor">
    <cofactor evidence="1">
        <name>Mg(2+)</name>
        <dbReference type="ChEBI" id="CHEBI:18420"/>
    </cofactor>
</comment>
<feature type="domain" description="EAL" evidence="9">
    <location>
        <begin position="489"/>
        <end position="741"/>
    </location>
</feature>
<dbReference type="GO" id="GO:0071111">
    <property type="term" value="F:cyclic-guanylate-specific phosphodiesterase activity"/>
    <property type="evidence" value="ECO:0007669"/>
    <property type="project" value="UniProtKB-EC"/>
</dbReference>